<feature type="domain" description="FecR protein" evidence="1">
    <location>
        <begin position="125"/>
        <end position="216"/>
    </location>
</feature>
<dbReference type="InterPro" id="IPR012373">
    <property type="entry name" value="Ferrdict_sens_TM"/>
</dbReference>
<evidence type="ECO:0000313" key="3">
    <source>
        <dbReference type="EMBL" id="ANI14952.1"/>
    </source>
</evidence>
<dbReference type="InterPro" id="IPR006860">
    <property type="entry name" value="FecR"/>
</dbReference>
<dbReference type="PIRSF" id="PIRSF018266">
    <property type="entry name" value="FecR"/>
    <property type="match status" value="1"/>
</dbReference>
<dbReference type="Gene3D" id="3.55.50.30">
    <property type="match status" value="1"/>
</dbReference>
<evidence type="ECO:0000259" key="2">
    <source>
        <dbReference type="Pfam" id="PF16220"/>
    </source>
</evidence>
<feature type="domain" description="FecR N-terminal" evidence="2">
    <location>
        <begin position="17"/>
        <end position="57"/>
    </location>
</feature>
<dbReference type="PANTHER" id="PTHR30273">
    <property type="entry name" value="PERIPLASMIC SIGNAL SENSOR AND SIGMA FACTOR ACTIVATOR FECR-RELATED"/>
    <property type="match status" value="1"/>
</dbReference>
<evidence type="ECO:0000259" key="1">
    <source>
        <dbReference type="Pfam" id="PF04773"/>
    </source>
</evidence>
<dbReference type="EMBL" id="CP015878">
    <property type="protein sequence ID" value="ANI14952.1"/>
    <property type="molecule type" value="Genomic_DNA"/>
</dbReference>
<reference evidence="3 4" key="1">
    <citation type="submission" date="2016-05" db="EMBL/GenBank/DDBJ databases">
        <title>Genome Sequence of Pseudomonas citronellolis Strain SJTE-3, an Estrogens and Persistent Organic Pollutants degradation strain.</title>
        <authorList>
            <person name="Liang R."/>
        </authorList>
    </citation>
    <scope>NUCLEOTIDE SEQUENCE [LARGE SCALE GENOMIC DNA]</scope>
    <source>
        <strain evidence="3 4">SJTE-3</strain>
    </source>
</reference>
<organism evidence="3 4">
    <name type="scientific">Pseudomonas citronellolis</name>
    <dbReference type="NCBI Taxonomy" id="53408"/>
    <lineage>
        <taxon>Bacteria</taxon>
        <taxon>Pseudomonadati</taxon>
        <taxon>Pseudomonadota</taxon>
        <taxon>Gammaproteobacteria</taxon>
        <taxon>Pseudomonadales</taxon>
        <taxon>Pseudomonadaceae</taxon>
        <taxon>Pseudomonas</taxon>
    </lineage>
</organism>
<gene>
    <name evidence="3" type="ORF">A9C11_13540</name>
</gene>
<dbReference type="GO" id="GO:0016989">
    <property type="term" value="F:sigma factor antagonist activity"/>
    <property type="evidence" value="ECO:0007669"/>
    <property type="project" value="TreeGrafter"/>
</dbReference>
<accession>A0A1A9KBP7</accession>
<proteinExistence type="predicted"/>
<dbReference type="RefSeq" id="WP_064582925.1">
    <property type="nucleotide sequence ID" value="NZ_CP015878.1"/>
</dbReference>
<name>A0A1A9KBP7_9PSED</name>
<dbReference type="Proteomes" id="UP000077748">
    <property type="component" value="Chromosome"/>
</dbReference>
<dbReference type="AlphaFoldDB" id="A0A1A9KBP7"/>
<dbReference type="PANTHER" id="PTHR30273:SF2">
    <property type="entry name" value="PROTEIN FECR"/>
    <property type="match status" value="1"/>
</dbReference>
<dbReference type="Gene3D" id="2.60.120.1440">
    <property type="match status" value="1"/>
</dbReference>
<dbReference type="InterPro" id="IPR032623">
    <property type="entry name" value="FecR_N"/>
</dbReference>
<protein>
    <submittedName>
        <fullName evidence="3">Iron dicitrate transport regulator FecR</fullName>
    </submittedName>
</protein>
<dbReference type="Pfam" id="PF04773">
    <property type="entry name" value="FecR"/>
    <property type="match status" value="1"/>
</dbReference>
<dbReference type="Pfam" id="PF16220">
    <property type="entry name" value="DUF4880"/>
    <property type="match status" value="1"/>
</dbReference>
<evidence type="ECO:0000313" key="4">
    <source>
        <dbReference type="Proteomes" id="UP000077748"/>
    </source>
</evidence>
<sequence>MAGPSHESPLPSHAVLEQAAYWYATLRDGQASAQQRAHWQAWLGADQMHEQAWRYVEGVSRNFEPLRGRPDTHLAADALGIAAERMHSRRRLLTAMAAVTTGTLCGWLGWREALLPPALMAWGADYRTATGEQREITLADGSRAWLNTASAIDLAFSARARRVTLVRGEVFIATAKGARPFYVETGHGRLQALGTRFNVRCEGERTWLAVYEGAVEIRTAKGAVRVLKAGQQAHFSAGHIGDSQAADAAREAWTQGSLLADNISLREVVQELRRYRHGHLGVADEVADLRVYGNFPIQDSERVLRMLASALPIRIEQPLPWWASIEARR</sequence>